<feature type="domain" description="Oligopeptide/dipeptide ABC transporter C-terminal" evidence="5">
    <location>
        <begin position="57"/>
        <end position="124"/>
    </location>
</feature>
<dbReference type="AlphaFoldDB" id="A0A1H9ENT3"/>
<dbReference type="Proteomes" id="UP000199503">
    <property type="component" value="Unassembled WGS sequence"/>
</dbReference>
<dbReference type="PANTHER" id="PTHR43776:SF7">
    <property type="entry name" value="D,D-DIPEPTIDE TRANSPORT ATP-BINDING PROTEIN DDPF-RELATED"/>
    <property type="match status" value="1"/>
</dbReference>
<dbReference type="NCBIfam" id="TIGR01727">
    <property type="entry name" value="oligo_HPY"/>
    <property type="match status" value="1"/>
</dbReference>
<keyword evidence="4 6" id="KW-0067">ATP-binding</keyword>
<dbReference type="Pfam" id="PF08352">
    <property type="entry name" value="oligo_HPY"/>
    <property type="match status" value="1"/>
</dbReference>
<dbReference type="STRING" id="65499.SAMN04488000_102371"/>
<protein>
    <submittedName>
        <fullName evidence="6">Oligopeptide/dipeptide ABC transporter, ATP-binding protein, C-terminal domain-containing protein</fullName>
    </submittedName>
</protein>
<dbReference type="PANTHER" id="PTHR43776">
    <property type="entry name" value="TRANSPORT ATP-BINDING PROTEIN"/>
    <property type="match status" value="1"/>
</dbReference>
<keyword evidence="7" id="KW-1185">Reference proteome</keyword>
<evidence type="ECO:0000256" key="4">
    <source>
        <dbReference type="ARBA" id="ARBA00022840"/>
    </source>
</evidence>
<dbReference type="InterPro" id="IPR013563">
    <property type="entry name" value="Oligopep_ABC_C"/>
</dbReference>
<proteinExistence type="inferred from homology"/>
<evidence type="ECO:0000313" key="7">
    <source>
        <dbReference type="Proteomes" id="UP000199503"/>
    </source>
</evidence>
<dbReference type="Gene3D" id="3.40.50.300">
    <property type="entry name" value="P-loop containing nucleotide triphosphate hydrolases"/>
    <property type="match status" value="1"/>
</dbReference>
<sequence length="157" mass="17151">MSAAGKCARMSRVSSRADLLRDLQRELDLTYVFISHDLSVVKHIADRVAVMYLGKIVELADRTSLYRAPRHPYTAALLSAVSVPDPAKERQRRRVVLSGDMPSAAAPPSGCAFHPRCPRAEAECAERSPSWDPQPGADHFAACFSPLPAPERASGLR</sequence>
<evidence type="ECO:0000256" key="1">
    <source>
        <dbReference type="ARBA" id="ARBA00005417"/>
    </source>
</evidence>
<keyword evidence="3" id="KW-0547">Nucleotide-binding</keyword>
<dbReference type="EMBL" id="FOFV01000002">
    <property type="protein sequence ID" value="SEQ27262.1"/>
    <property type="molecule type" value="Genomic_DNA"/>
</dbReference>
<dbReference type="GO" id="GO:0015833">
    <property type="term" value="P:peptide transport"/>
    <property type="evidence" value="ECO:0007669"/>
    <property type="project" value="InterPro"/>
</dbReference>
<dbReference type="InterPro" id="IPR027417">
    <property type="entry name" value="P-loop_NTPase"/>
</dbReference>
<evidence type="ECO:0000256" key="2">
    <source>
        <dbReference type="ARBA" id="ARBA00022448"/>
    </source>
</evidence>
<name>A0A1H9ENT3_9PSEU</name>
<accession>A0A1H9ENT3</accession>
<dbReference type="InterPro" id="IPR050319">
    <property type="entry name" value="ABC_transp_ATP-bind"/>
</dbReference>
<dbReference type="SUPFAM" id="SSF52540">
    <property type="entry name" value="P-loop containing nucleoside triphosphate hydrolases"/>
    <property type="match status" value="1"/>
</dbReference>
<comment type="similarity">
    <text evidence="1">Belongs to the ABC transporter superfamily.</text>
</comment>
<evidence type="ECO:0000256" key="3">
    <source>
        <dbReference type="ARBA" id="ARBA00022741"/>
    </source>
</evidence>
<evidence type="ECO:0000259" key="5">
    <source>
        <dbReference type="Pfam" id="PF08352"/>
    </source>
</evidence>
<organism evidence="6 7">
    <name type="scientific">Lentzea albida</name>
    <dbReference type="NCBI Taxonomy" id="65499"/>
    <lineage>
        <taxon>Bacteria</taxon>
        <taxon>Bacillati</taxon>
        <taxon>Actinomycetota</taxon>
        <taxon>Actinomycetes</taxon>
        <taxon>Pseudonocardiales</taxon>
        <taxon>Pseudonocardiaceae</taxon>
        <taxon>Lentzea</taxon>
    </lineage>
</organism>
<reference evidence="7" key="1">
    <citation type="submission" date="2016-10" db="EMBL/GenBank/DDBJ databases">
        <authorList>
            <person name="Varghese N."/>
            <person name="Submissions S."/>
        </authorList>
    </citation>
    <scope>NUCLEOTIDE SEQUENCE [LARGE SCALE GENOMIC DNA]</scope>
    <source>
        <strain evidence="7">DSM 44437</strain>
    </source>
</reference>
<evidence type="ECO:0000313" key="6">
    <source>
        <dbReference type="EMBL" id="SEQ27262.1"/>
    </source>
</evidence>
<dbReference type="GO" id="GO:0005524">
    <property type="term" value="F:ATP binding"/>
    <property type="evidence" value="ECO:0007669"/>
    <property type="project" value="UniProtKB-KW"/>
</dbReference>
<gene>
    <name evidence="6" type="ORF">SAMN04488000_102371</name>
</gene>
<keyword evidence="2" id="KW-0813">Transport</keyword>